<dbReference type="InterPro" id="IPR013083">
    <property type="entry name" value="Znf_RING/FYVE/PHD"/>
</dbReference>
<dbReference type="PANTHER" id="PTHR12622">
    <property type="entry name" value="DELTEX-RELATED"/>
    <property type="match status" value="1"/>
</dbReference>
<keyword evidence="12" id="KW-1185">Reference proteome</keyword>
<evidence type="ECO:0000256" key="5">
    <source>
        <dbReference type="ARBA" id="ARBA00022723"/>
    </source>
</evidence>
<feature type="domain" description="RING-type" evidence="10">
    <location>
        <begin position="7"/>
        <end position="31"/>
    </location>
</feature>
<dbReference type="InterPro" id="IPR039398">
    <property type="entry name" value="Deltex_fam"/>
</dbReference>
<comment type="pathway">
    <text evidence="2 9">Protein modification; protein ubiquitination.</text>
</comment>
<comment type="subcellular location">
    <subcellularLocation>
        <location evidence="9">Cytoplasm</location>
    </subcellularLocation>
</comment>
<dbReference type="Pfam" id="PF13639">
    <property type="entry name" value="zf-RING_2"/>
    <property type="match status" value="1"/>
</dbReference>
<dbReference type="InterPro" id="IPR017907">
    <property type="entry name" value="Znf_RING_CS"/>
</dbReference>
<dbReference type="Pfam" id="PF18102">
    <property type="entry name" value="DTC"/>
    <property type="match status" value="1"/>
</dbReference>
<evidence type="ECO:0000256" key="8">
    <source>
        <dbReference type="PROSITE-ProRule" id="PRU00175"/>
    </source>
</evidence>
<evidence type="ECO:0000313" key="11">
    <source>
        <dbReference type="EMBL" id="WAR21246.1"/>
    </source>
</evidence>
<dbReference type="InterPro" id="IPR039399">
    <property type="entry name" value="Deltex_C_sf"/>
</dbReference>
<dbReference type="PROSITE" id="PS50089">
    <property type="entry name" value="ZF_RING_2"/>
    <property type="match status" value="1"/>
</dbReference>
<comment type="catalytic activity">
    <reaction evidence="1 9">
        <text>S-ubiquitinyl-[E2 ubiquitin-conjugating enzyme]-L-cysteine + [acceptor protein]-L-lysine = [E2 ubiquitin-conjugating enzyme]-L-cysteine + N(6)-ubiquitinyl-[acceptor protein]-L-lysine.</text>
        <dbReference type="EC" id="2.3.2.27"/>
    </reaction>
</comment>
<evidence type="ECO:0000256" key="7">
    <source>
        <dbReference type="ARBA" id="ARBA00022833"/>
    </source>
</evidence>
<comment type="similarity">
    <text evidence="3 9">Belongs to the Deltex family.</text>
</comment>
<dbReference type="EMBL" id="CP111023">
    <property type="protein sequence ID" value="WAR21246.1"/>
    <property type="molecule type" value="Genomic_DNA"/>
</dbReference>
<evidence type="ECO:0000256" key="6">
    <source>
        <dbReference type="ARBA" id="ARBA00022771"/>
    </source>
</evidence>
<dbReference type="SUPFAM" id="SSF57850">
    <property type="entry name" value="RING/U-box"/>
    <property type="match status" value="1"/>
</dbReference>
<reference evidence="11" key="1">
    <citation type="submission" date="2022-11" db="EMBL/GenBank/DDBJ databases">
        <title>Centuries of genome instability and evolution in soft-shell clam transmissible cancer (bioRxiv).</title>
        <authorList>
            <person name="Hart S.F.M."/>
            <person name="Yonemitsu M.A."/>
            <person name="Giersch R.M."/>
            <person name="Beal B.F."/>
            <person name="Arriagada G."/>
            <person name="Davis B.W."/>
            <person name="Ostrander E.A."/>
            <person name="Goff S.P."/>
            <person name="Metzger M.J."/>
        </authorList>
    </citation>
    <scope>NUCLEOTIDE SEQUENCE</scope>
    <source>
        <strain evidence="11">MELC-2E11</strain>
        <tissue evidence="11">Siphon/mantle</tissue>
    </source>
</reference>
<accession>A0ABY7FKI2</accession>
<dbReference type="InterPro" id="IPR001841">
    <property type="entry name" value="Znf_RING"/>
</dbReference>
<sequence>MDNPRQLDCGHAFCTECIEQHFAVKKTCPTCGRVCNVIKGDQPPGTMTVEIDRYSSCWGFPNVNQIVIRYNFGGGTQGSDHPSPGACYDGITKTAYLPDSDEGRDVCRMLKLAFKRKLVFTIGRDYMDDVITWADIHHKTDKRCNA</sequence>
<proteinExistence type="inferred from homology"/>
<evidence type="ECO:0000256" key="3">
    <source>
        <dbReference type="ARBA" id="ARBA00009413"/>
    </source>
</evidence>
<protein>
    <recommendedName>
        <fullName evidence="9">E3 ubiquitin-protein ligase</fullName>
        <ecNumber evidence="9">2.3.2.27</ecNumber>
    </recommendedName>
</protein>
<evidence type="ECO:0000313" key="12">
    <source>
        <dbReference type="Proteomes" id="UP001164746"/>
    </source>
</evidence>
<dbReference type="PROSITE" id="PS00518">
    <property type="entry name" value="ZF_RING_1"/>
    <property type="match status" value="1"/>
</dbReference>
<dbReference type="InterPro" id="IPR039396">
    <property type="entry name" value="Deltex_C"/>
</dbReference>
<feature type="non-terminal residue" evidence="11">
    <location>
        <position position="146"/>
    </location>
</feature>
<gene>
    <name evidence="11" type="ORF">MAR_015220</name>
</gene>
<dbReference type="Gene3D" id="3.30.390.130">
    <property type="match status" value="1"/>
</dbReference>
<dbReference type="EC" id="2.3.2.27" evidence="9"/>
<evidence type="ECO:0000256" key="4">
    <source>
        <dbReference type="ARBA" id="ARBA00022679"/>
    </source>
</evidence>
<name>A0ABY7FKI2_MYAAR</name>
<dbReference type="Proteomes" id="UP001164746">
    <property type="component" value="Chromosome 12"/>
</dbReference>
<organism evidence="11 12">
    <name type="scientific">Mya arenaria</name>
    <name type="common">Soft-shell clam</name>
    <dbReference type="NCBI Taxonomy" id="6604"/>
    <lineage>
        <taxon>Eukaryota</taxon>
        <taxon>Metazoa</taxon>
        <taxon>Spiralia</taxon>
        <taxon>Lophotrochozoa</taxon>
        <taxon>Mollusca</taxon>
        <taxon>Bivalvia</taxon>
        <taxon>Autobranchia</taxon>
        <taxon>Heteroconchia</taxon>
        <taxon>Euheterodonta</taxon>
        <taxon>Imparidentia</taxon>
        <taxon>Neoheterodontei</taxon>
        <taxon>Myida</taxon>
        <taxon>Myoidea</taxon>
        <taxon>Myidae</taxon>
        <taxon>Mya</taxon>
    </lineage>
</organism>
<dbReference type="Gene3D" id="3.30.40.10">
    <property type="entry name" value="Zinc/RING finger domain, C3HC4 (zinc finger)"/>
    <property type="match status" value="1"/>
</dbReference>
<evidence type="ECO:0000256" key="2">
    <source>
        <dbReference type="ARBA" id="ARBA00004906"/>
    </source>
</evidence>
<keyword evidence="5 9" id="KW-0479">Metal-binding</keyword>
<evidence type="ECO:0000256" key="1">
    <source>
        <dbReference type="ARBA" id="ARBA00000900"/>
    </source>
</evidence>
<keyword evidence="6 8" id="KW-0863">Zinc-finger</keyword>
<evidence type="ECO:0000256" key="9">
    <source>
        <dbReference type="RuleBase" id="RU367105"/>
    </source>
</evidence>
<keyword evidence="9" id="KW-0963">Cytoplasm</keyword>
<keyword evidence="4 9" id="KW-0808">Transferase</keyword>
<keyword evidence="7 9" id="KW-0862">Zinc</keyword>
<evidence type="ECO:0000259" key="10">
    <source>
        <dbReference type="PROSITE" id="PS50089"/>
    </source>
</evidence>